<dbReference type="Gene3D" id="2.30.110.10">
    <property type="entry name" value="Electron Transport, Fmn-binding Protein, Chain A"/>
    <property type="match status" value="1"/>
</dbReference>
<dbReference type="SUPFAM" id="SSF50475">
    <property type="entry name" value="FMN-binding split barrel"/>
    <property type="match status" value="1"/>
</dbReference>
<evidence type="ECO:0000259" key="4">
    <source>
        <dbReference type="Pfam" id="PF01613"/>
    </source>
</evidence>
<gene>
    <name evidence="5" type="ORF">EFD62_09120</name>
</gene>
<evidence type="ECO:0000256" key="2">
    <source>
        <dbReference type="ARBA" id="ARBA00022630"/>
    </source>
</evidence>
<comment type="cofactor">
    <cofactor evidence="1">
        <name>FMN</name>
        <dbReference type="ChEBI" id="CHEBI:58210"/>
    </cofactor>
</comment>
<organism evidence="5 6">
    <name type="scientific">Acetivibrio mesophilus</name>
    <dbReference type="NCBI Taxonomy" id="2487273"/>
    <lineage>
        <taxon>Bacteria</taxon>
        <taxon>Bacillati</taxon>
        <taxon>Bacillota</taxon>
        <taxon>Clostridia</taxon>
        <taxon>Eubacteriales</taxon>
        <taxon>Oscillospiraceae</taxon>
        <taxon>Acetivibrio</taxon>
    </lineage>
</organism>
<sequence length="181" mass="20284">MLKPKNNIPCFFTQQVFLIGTYDEDGTERFAPISWISYTNGAPACLIISINGTKRTKRNIERTGLLSATVVTPELLAFAESRNSATADENNVVVVPTVRGNVLDVPLIADSVFSYECQLLKTVELGITHTYFAEIKKVNVRDDIEKLDFYDLRVINPVIYSPDNYFTVGNHIGRIGDYSQK</sequence>
<evidence type="ECO:0000256" key="1">
    <source>
        <dbReference type="ARBA" id="ARBA00001917"/>
    </source>
</evidence>
<evidence type="ECO:0000256" key="3">
    <source>
        <dbReference type="ARBA" id="ARBA00038054"/>
    </source>
</evidence>
<dbReference type="GO" id="GO:0010181">
    <property type="term" value="F:FMN binding"/>
    <property type="evidence" value="ECO:0007669"/>
    <property type="project" value="InterPro"/>
</dbReference>
<dbReference type="OrthoDB" id="9806228at2"/>
<dbReference type="PANTHER" id="PTHR43567:SF1">
    <property type="entry name" value="FLAVOREDOXIN"/>
    <property type="match status" value="1"/>
</dbReference>
<feature type="domain" description="Flavin reductase like" evidence="4">
    <location>
        <begin position="12"/>
        <end position="167"/>
    </location>
</feature>
<evidence type="ECO:0000313" key="6">
    <source>
        <dbReference type="Proteomes" id="UP000289166"/>
    </source>
</evidence>
<accession>A0A4Q0I4D9</accession>
<comment type="caution">
    <text evidence="5">The sequence shown here is derived from an EMBL/GenBank/DDBJ whole genome shotgun (WGS) entry which is preliminary data.</text>
</comment>
<protein>
    <submittedName>
        <fullName evidence="5">Flavin reductase family protein</fullName>
    </submittedName>
</protein>
<dbReference type="GO" id="GO:0016646">
    <property type="term" value="F:oxidoreductase activity, acting on the CH-NH group of donors, NAD or NADP as acceptor"/>
    <property type="evidence" value="ECO:0007669"/>
    <property type="project" value="UniProtKB-ARBA"/>
</dbReference>
<proteinExistence type="inferred from homology"/>
<keyword evidence="2" id="KW-0285">Flavoprotein</keyword>
<dbReference type="RefSeq" id="WP_128706007.1">
    <property type="nucleotide sequence ID" value="NZ_RLII01000009.1"/>
</dbReference>
<dbReference type="PANTHER" id="PTHR43567">
    <property type="entry name" value="FLAVOREDOXIN-RELATED-RELATED"/>
    <property type="match status" value="1"/>
</dbReference>
<dbReference type="InterPro" id="IPR012349">
    <property type="entry name" value="Split_barrel_FMN-bd"/>
</dbReference>
<dbReference type="InterPro" id="IPR002563">
    <property type="entry name" value="Flavin_Rdtase-like_dom"/>
</dbReference>
<evidence type="ECO:0000313" key="5">
    <source>
        <dbReference type="EMBL" id="RXE59111.1"/>
    </source>
</evidence>
<reference evidence="6" key="1">
    <citation type="submission" date="2018-11" db="EMBL/GenBank/DDBJ databases">
        <title>Genome sequencing of a novel mesophilic and cellulolytic organism within the genus Hungateiclostridium.</title>
        <authorList>
            <person name="Rettenmaier R."/>
            <person name="Liebl W."/>
            <person name="Zverlov V."/>
        </authorList>
    </citation>
    <scope>NUCLEOTIDE SEQUENCE [LARGE SCALE GENOMIC DNA]</scope>
    <source>
        <strain evidence="6">N2K1</strain>
    </source>
</reference>
<comment type="similarity">
    <text evidence="3">Belongs to the flavoredoxin family.</text>
</comment>
<dbReference type="EMBL" id="RLII01000009">
    <property type="protein sequence ID" value="RXE59111.1"/>
    <property type="molecule type" value="Genomic_DNA"/>
</dbReference>
<keyword evidence="6" id="KW-1185">Reference proteome</keyword>
<dbReference type="Proteomes" id="UP000289166">
    <property type="component" value="Unassembled WGS sequence"/>
</dbReference>
<dbReference type="AlphaFoldDB" id="A0A4Q0I4D9"/>
<dbReference type="InterPro" id="IPR052174">
    <property type="entry name" value="Flavoredoxin"/>
</dbReference>
<name>A0A4Q0I4D9_9FIRM</name>
<dbReference type="Pfam" id="PF01613">
    <property type="entry name" value="Flavin_Reduct"/>
    <property type="match status" value="1"/>
</dbReference>